<evidence type="ECO:0000313" key="2">
    <source>
        <dbReference type="Proteomes" id="UP000734218"/>
    </source>
</evidence>
<reference evidence="1 2" key="1">
    <citation type="submission" date="2020-03" db="EMBL/GenBank/DDBJ databases">
        <title>Genomic Encyclopedia of Type Strains, Phase IV (KMG-IV): sequencing the most valuable type-strain genomes for metagenomic binning, comparative biology and taxonomic classification.</title>
        <authorList>
            <person name="Goeker M."/>
        </authorList>
    </citation>
    <scope>NUCLEOTIDE SEQUENCE [LARGE SCALE GENOMIC DNA]</scope>
    <source>
        <strain evidence="1 2">DSM 27651</strain>
    </source>
</reference>
<dbReference type="EMBL" id="JAATJE010000002">
    <property type="protein sequence ID" value="NJC35217.1"/>
    <property type="molecule type" value="Genomic_DNA"/>
</dbReference>
<comment type="caution">
    <text evidence="1">The sequence shown here is derived from an EMBL/GenBank/DDBJ whole genome shotgun (WGS) entry which is preliminary data.</text>
</comment>
<proteinExistence type="predicted"/>
<accession>A0ABX0XP96</accession>
<keyword evidence="2" id="KW-1185">Reference proteome</keyword>
<evidence type="ECO:0000313" key="1">
    <source>
        <dbReference type="EMBL" id="NJC35217.1"/>
    </source>
</evidence>
<sequence length="41" mass="4425">MVDRVALPSQRSRPVTPMVAKFAPIEVATPMPPAGDEDALY</sequence>
<protein>
    <submittedName>
        <fullName evidence="1">Uncharacterized protein</fullName>
    </submittedName>
</protein>
<organism evidence="1 2">
    <name type="scientific">Sphingomonas jejuensis</name>
    <dbReference type="NCBI Taxonomy" id="904715"/>
    <lineage>
        <taxon>Bacteria</taxon>
        <taxon>Pseudomonadati</taxon>
        <taxon>Pseudomonadota</taxon>
        <taxon>Alphaproteobacteria</taxon>
        <taxon>Sphingomonadales</taxon>
        <taxon>Sphingomonadaceae</taxon>
        <taxon>Sphingomonas</taxon>
    </lineage>
</organism>
<gene>
    <name evidence="1" type="ORF">GGR88_002731</name>
</gene>
<name>A0ABX0XP96_9SPHN</name>
<dbReference type="Proteomes" id="UP000734218">
    <property type="component" value="Unassembled WGS sequence"/>
</dbReference>